<accession>A0A182JID3</accession>
<dbReference type="EnsemblMetazoa" id="AATE018646-RA">
    <property type="protein sequence ID" value="AATE018646-PA.1"/>
    <property type="gene ID" value="AATE018646"/>
</dbReference>
<dbReference type="GO" id="GO:0005615">
    <property type="term" value="C:extracellular space"/>
    <property type="evidence" value="ECO:0007669"/>
    <property type="project" value="TreeGrafter"/>
</dbReference>
<dbReference type="AlphaFoldDB" id="A0A182JID3"/>
<dbReference type="InterPro" id="IPR050373">
    <property type="entry name" value="Fibrinogen_C-term_domain"/>
</dbReference>
<sequence>MVKDIGRVLEVIVFCALLPTQSWTEQHVPKTGAHEFQSEMLTAHLAAFEARLEAKLIARIEERLLGRIEDIAKNAKDAFEQRLGEIAARIDGLGNTTERAVGHLIQQTVLPKIETSVETARGQIVGRLTQALREETNQLEHIVNHPGVFRDALWIPIQHRFDGSTDFQRNWTEYRAGFGSPGRGEHWFGLERLYDLLRRRQHELLVVLQDFDGTIVHAHYGHFRIGGEAERYAIKTLGEYSGTAGDALRLQEGAPFSTEDTTGDSNSELSCATVHQGGWWFWKFPWCTKSNLNGKYYSNPNVACNMGLNWSSFRTCKYSLKSSKMMIRQSN</sequence>
<evidence type="ECO:0000313" key="1">
    <source>
        <dbReference type="EnsemblMetazoa" id="AATE018646-PA.1"/>
    </source>
</evidence>
<dbReference type="PANTHER" id="PTHR19143:SF327">
    <property type="entry name" value="FI21813P1-RELATED"/>
    <property type="match status" value="1"/>
</dbReference>
<dbReference type="VEuPathDB" id="VectorBase:AATE018646"/>
<protein>
    <submittedName>
        <fullName evidence="1">Fibrinogen C-terminal domain-containing protein</fullName>
    </submittedName>
</protein>
<dbReference type="STRING" id="41427.A0A182JID3"/>
<dbReference type="InterPro" id="IPR036056">
    <property type="entry name" value="Fibrinogen-like_C"/>
</dbReference>
<name>A0A182JID3_ANOAO</name>
<dbReference type="Gene3D" id="3.90.215.10">
    <property type="entry name" value="Gamma Fibrinogen, chain A, domain 1"/>
    <property type="match status" value="1"/>
</dbReference>
<dbReference type="PROSITE" id="PS51406">
    <property type="entry name" value="FIBRINOGEN_C_2"/>
    <property type="match status" value="1"/>
</dbReference>
<dbReference type="PANTHER" id="PTHR19143">
    <property type="entry name" value="FIBRINOGEN/TENASCIN/ANGIOPOEITIN"/>
    <property type="match status" value="1"/>
</dbReference>
<dbReference type="InterPro" id="IPR014716">
    <property type="entry name" value="Fibrinogen_a/b/g_C_1"/>
</dbReference>
<reference evidence="1" key="1">
    <citation type="submission" date="2022-08" db="UniProtKB">
        <authorList>
            <consortium name="EnsemblMetazoa"/>
        </authorList>
    </citation>
    <scope>IDENTIFICATION</scope>
    <source>
        <strain evidence="1">EBRO</strain>
    </source>
</reference>
<dbReference type="InterPro" id="IPR002181">
    <property type="entry name" value="Fibrinogen_a/b/g_C_dom"/>
</dbReference>
<dbReference type="SMART" id="SM00186">
    <property type="entry name" value="FBG"/>
    <property type="match status" value="1"/>
</dbReference>
<proteinExistence type="predicted"/>
<dbReference type="CDD" id="cd00087">
    <property type="entry name" value="FReD"/>
    <property type="match status" value="1"/>
</dbReference>
<dbReference type="Pfam" id="PF00147">
    <property type="entry name" value="Fibrinogen_C"/>
    <property type="match status" value="1"/>
</dbReference>
<dbReference type="SUPFAM" id="SSF56496">
    <property type="entry name" value="Fibrinogen C-terminal domain-like"/>
    <property type="match status" value="1"/>
</dbReference>
<organism evidence="1">
    <name type="scientific">Anopheles atroparvus</name>
    <name type="common">European mosquito</name>
    <dbReference type="NCBI Taxonomy" id="41427"/>
    <lineage>
        <taxon>Eukaryota</taxon>
        <taxon>Metazoa</taxon>
        <taxon>Ecdysozoa</taxon>
        <taxon>Arthropoda</taxon>
        <taxon>Hexapoda</taxon>
        <taxon>Insecta</taxon>
        <taxon>Pterygota</taxon>
        <taxon>Neoptera</taxon>
        <taxon>Endopterygota</taxon>
        <taxon>Diptera</taxon>
        <taxon>Nematocera</taxon>
        <taxon>Culicoidea</taxon>
        <taxon>Culicidae</taxon>
        <taxon>Anophelinae</taxon>
        <taxon>Anopheles</taxon>
    </lineage>
</organism>